<dbReference type="EMBL" id="NOJZ02000008">
    <property type="protein sequence ID" value="RDY23798.1"/>
    <property type="molecule type" value="Genomic_DNA"/>
</dbReference>
<evidence type="ECO:0000256" key="2">
    <source>
        <dbReference type="ARBA" id="ARBA00022723"/>
    </source>
</evidence>
<evidence type="ECO:0000256" key="6">
    <source>
        <dbReference type="ARBA" id="ARBA00023118"/>
    </source>
</evidence>
<sequence length="327" mass="37978">MQLVINTLGTNVSKNGDCFKLKYEDKKQELSAKKVEQILITSGITITSDAMELALENDIDIVMIDKVGNPLGRLHNNKMGSISTIRKNQLKLEESKLGTILIKEILSQKINNQIKNLRELSRTRNSSIKQIIYDTTANMNKQLIKIQQIPSTRKIKDIRLNIQGHEGSASRMYFSSLSELLPKKYKFECRSQRPAKDEFNCMLNYGYGIMYSNIEKACVLTGLDPYIGIMHVDNYNKKTFVFDLIEMYRGYIDKIVFKVLNANEINEKCFDINDEEYYLNTNGKQILITKYMDVLKSKIRYKERNIEFENIIRYDCQNIANRILKES</sequence>
<dbReference type="HAMAP" id="MF_01470">
    <property type="entry name" value="Cas1"/>
    <property type="match status" value="1"/>
</dbReference>
<keyword evidence="1 10" id="KW-0540">Nuclease</keyword>
<dbReference type="RefSeq" id="WP_095404410.1">
    <property type="nucleotide sequence ID" value="NZ_NOJZ02000008.1"/>
</dbReference>
<comment type="cofactor">
    <cofactor evidence="10">
        <name>Mg(2+)</name>
        <dbReference type="ChEBI" id="CHEBI:18420"/>
    </cofactor>
    <cofactor evidence="10">
        <name>Mn(2+)</name>
        <dbReference type="ChEBI" id="CHEBI:29035"/>
    </cofactor>
</comment>
<dbReference type="OrthoDB" id="9803119at2"/>
<evidence type="ECO:0000256" key="3">
    <source>
        <dbReference type="ARBA" id="ARBA00022759"/>
    </source>
</evidence>
<dbReference type="AlphaFoldDB" id="A0A371ITJ0"/>
<evidence type="ECO:0000256" key="4">
    <source>
        <dbReference type="ARBA" id="ARBA00022801"/>
    </source>
</evidence>
<dbReference type="GO" id="GO:0004519">
    <property type="term" value="F:endonuclease activity"/>
    <property type="evidence" value="ECO:0007669"/>
    <property type="project" value="UniProtKB-UniRule"/>
</dbReference>
<evidence type="ECO:0000256" key="10">
    <source>
        <dbReference type="HAMAP-Rule" id="MF_01470"/>
    </source>
</evidence>
<keyword evidence="7 10" id="KW-0238">DNA-binding</keyword>
<comment type="subunit">
    <text evidence="9 10">Homodimer, forms a heterotetramer with a Cas2 homodimer.</text>
</comment>
<dbReference type="Pfam" id="PF01867">
    <property type="entry name" value="Cas_Cas1"/>
    <property type="match status" value="1"/>
</dbReference>
<dbReference type="GO" id="GO:0016787">
    <property type="term" value="F:hydrolase activity"/>
    <property type="evidence" value="ECO:0007669"/>
    <property type="project" value="UniProtKB-KW"/>
</dbReference>
<dbReference type="CDD" id="cd09634">
    <property type="entry name" value="Cas1_I-II-III"/>
    <property type="match status" value="1"/>
</dbReference>
<dbReference type="Gene3D" id="1.20.120.920">
    <property type="entry name" value="CRISPR-associated endonuclease Cas1, C-terminal domain"/>
    <property type="match status" value="1"/>
</dbReference>
<reference evidence="11 12" key="1">
    <citation type="journal article" date="2017" name="Genome Announc.">
        <title>Draft Genome Sequence of Romboutsia maritimum sp. nov. Strain CCRI-22766(T), Isolated from Coastal Estuarine Mud.</title>
        <authorList>
            <person name="Maheux A.F."/>
            <person name="Boudreau D.K."/>
            <person name="Berube E."/>
            <person name="Boissinot M."/>
            <person name="Raymond F."/>
            <person name="Brodeur S."/>
            <person name="Corbeil J."/>
            <person name="Brightwell G."/>
            <person name="Broda D."/>
            <person name="Omar R.F."/>
            <person name="Bergeron M.G."/>
        </authorList>
    </citation>
    <scope>NUCLEOTIDE SEQUENCE [LARGE SCALE GENOMIC DNA]</scope>
    <source>
        <strain evidence="11 12">CCRI-22766</strain>
    </source>
</reference>
<evidence type="ECO:0000256" key="7">
    <source>
        <dbReference type="ARBA" id="ARBA00023125"/>
    </source>
</evidence>
<evidence type="ECO:0000313" key="12">
    <source>
        <dbReference type="Proteomes" id="UP000243494"/>
    </source>
</evidence>
<accession>A0A371ITJ0</accession>
<dbReference type="InterPro" id="IPR042206">
    <property type="entry name" value="CRISPR-assoc_Cas1_C"/>
</dbReference>
<keyword evidence="2 10" id="KW-0479">Metal-binding</keyword>
<dbReference type="GO" id="GO:0046872">
    <property type="term" value="F:metal ion binding"/>
    <property type="evidence" value="ECO:0007669"/>
    <property type="project" value="UniProtKB-UniRule"/>
</dbReference>
<dbReference type="EC" id="3.1.-.-" evidence="10"/>
<dbReference type="NCBIfam" id="TIGR00287">
    <property type="entry name" value="cas1"/>
    <property type="match status" value="1"/>
</dbReference>
<protein>
    <recommendedName>
        <fullName evidence="10">CRISPR-associated endonuclease Cas1</fullName>
        <ecNumber evidence="10">3.1.-.-</ecNumber>
    </recommendedName>
</protein>
<feature type="binding site" evidence="10">
    <location>
        <position position="231"/>
    </location>
    <ligand>
        <name>Mn(2+)</name>
        <dbReference type="ChEBI" id="CHEBI:29035"/>
    </ligand>
</feature>
<dbReference type="Proteomes" id="UP000243494">
    <property type="component" value="Unassembled WGS sequence"/>
</dbReference>
<evidence type="ECO:0000313" key="11">
    <source>
        <dbReference type="EMBL" id="RDY23798.1"/>
    </source>
</evidence>
<comment type="similarity">
    <text evidence="10">Belongs to the CRISPR-associated endonuclease Cas1 family.</text>
</comment>
<comment type="function">
    <text evidence="10">CRISPR (clustered regularly interspaced short palindromic repeat), is an adaptive immune system that provides protection against mobile genetic elements (viruses, transposable elements and conjugative plasmids). CRISPR clusters contain spacers, sequences complementary to antecedent mobile elements, and target invading nucleic acids. CRISPR clusters are transcribed and processed into CRISPR RNA (crRNA). Acts as a dsDNA endonuclease. Involved in the integration of spacer DNA into the CRISPR cassette.</text>
</comment>
<dbReference type="GO" id="GO:0043571">
    <property type="term" value="P:maintenance of CRISPR repeat elements"/>
    <property type="evidence" value="ECO:0007669"/>
    <property type="project" value="UniProtKB-UniRule"/>
</dbReference>
<evidence type="ECO:0000256" key="8">
    <source>
        <dbReference type="ARBA" id="ARBA00023211"/>
    </source>
</evidence>
<keyword evidence="4 10" id="KW-0378">Hydrolase</keyword>
<organism evidence="11 12">
    <name type="scientific">Romboutsia maritimum</name>
    <dbReference type="NCBI Taxonomy" id="2020948"/>
    <lineage>
        <taxon>Bacteria</taxon>
        <taxon>Bacillati</taxon>
        <taxon>Bacillota</taxon>
        <taxon>Clostridia</taxon>
        <taxon>Peptostreptococcales</taxon>
        <taxon>Peptostreptococcaceae</taxon>
        <taxon>Romboutsia</taxon>
    </lineage>
</organism>
<dbReference type="Gene3D" id="3.100.10.20">
    <property type="entry name" value="CRISPR-associated endonuclease Cas1, N-terminal domain"/>
    <property type="match status" value="1"/>
</dbReference>
<dbReference type="GO" id="GO:0051607">
    <property type="term" value="P:defense response to virus"/>
    <property type="evidence" value="ECO:0007669"/>
    <property type="project" value="UniProtKB-UniRule"/>
</dbReference>
<feature type="binding site" evidence="10">
    <location>
        <position position="166"/>
    </location>
    <ligand>
        <name>Mn(2+)</name>
        <dbReference type="ChEBI" id="CHEBI:29035"/>
    </ligand>
</feature>
<proteinExistence type="inferred from homology"/>
<feature type="binding site" evidence="10">
    <location>
        <position position="246"/>
    </location>
    <ligand>
        <name>Mn(2+)</name>
        <dbReference type="ChEBI" id="CHEBI:29035"/>
    </ligand>
</feature>
<evidence type="ECO:0000256" key="5">
    <source>
        <dbReference type="ARBA" id="ARBA00022842"/>
    </source>
</evidence>
<dbReference type="InterPro" id="IPR042211">
    <property type="entry name" value="CRISPR-assoc_Cas1_N"/>
</dbReference>
<keyword evidence="8 10" id="KW-0464">Manganese</keyword>
<dbReference type="InterPro" id="IPR002729">
    <property type="entry name" value="CRISPR-assoc_Cas1"/>
</dbReference>
<keyword evidence="6 10" id="KW-0051">Antiviral defense</keyword>
<keyword evidence="3 10" id="KW-0255">Endonuclease</keyword>
<dbReference type="GO" id="GO:0003677">
    <property type="term" value="F:DNA binding"/>
    <property type="evidence" value="ECO:0007669"/>
    <property type="project" value="UniProtKB-KW"/>
</dbReference>
<name>A0A371ITJ0_9FIRM</name>
<dbReference type="PANTHER" id="PTHR34353">
    <property type="entry name" value="CRISPR-ASSOCIATED ENDONUCLEASE CAS1 1"/>
    <property type="match status" value="1"/>
</dbReference>
<dbReference type="InterPro" id="IPR050646">
    <property type="entry name" value="Cas1"/>
</dbReference>
<evidence type="ECO:0000256" key="9">
    <source>
        <dbReference type="ARBA" id="ARBA00038592"/>
    </source>
</evidence>
<dbReference type="PANTHER" id="PTHR34353:SF2">
    <property type="entry name" value="CRISPR-ASSOCIATED ENDONUCLEASE CAS1 1"/>
    <property type="match status" value="1"/>
</dbReference>
<keyword evidence="5 10" id="KW-0460">Magnesium</keyword>
<comment type="caution">
    <text evidence="11">The sequence shown here is derived from an EMBL/GenBank/DDBJ whole genome shotgun (WGS) entry which is preliminary data.</text>
</comment>
<gene>
    <name evidence="10 11" type="primary">cas1</name>
    <name evidence="11" type="ORF">CHF27_006660</name>
</gene>
<evidence type="ECO:0000256" key="1">
    <source>
        <dbReference type="ARBA" id="ARBA00022722"/>
    </source>
</evidence>
<keyword evidence="12" id="KW-1185">Reference proteome</keyword>